<feature type="compositionally biased region" description="Low complexity" evidence="1">
    <location>
        <begin position="24"/>
        <end position="34"/>
    </location>
</feature>
<dbReference type="EMBL" id="VEVO01000011">
    <property type="protein sequence ID" value="KAF0035101.1"/>
    <property type="molecule type" value="Genomic_DNA"/>
</dbReference>
<dbReference type="AlphaFoldDB" id="A0A6A4SVL0"/>
<feature type="compositionally biased region" description="Basic and acidic residues" evidence="1">
    <location>
        <begin position="12"/>
        <end position="23"/>
    </location>
</feature>
<evidence type="ECO:0000256" key="1">
    <source>
        <dbReference type="SAM" id="MobiDB-lite"/>
    </source>
</evidence>
<organism evidence="2 3">
    <name type="scientific">Scophthalmus maximus</name>
    <name type="common">Turbot</name>
    <name type="synonym">Psetta maxima</name>
    <dbReference type="NCBI Taxonomy" id="52904"/>
    <lineage>
        <taxon>Eukaryota</taxon>
        <taxon>Metazoa</taxon>
        <taxon>Chordata</taxon>
        <taxon>Craniata</taxon>
        <taxon>Vertebrata</taxon>
        <taxon>Euteleostomi</taxon>
        <taxon>Actinopterygii</taxon>
        <taxon>Neopterygii</taxon>
        <taxon>Teleostei</taxon>
        <taxon>Neoteleostei</taxon>
        <taxon>Acanthomorphata</taxon>
        <taxon>Carangaria</taxon>
        <taxon>Pleuronectiformes</taxon>
        <taxon>Pleuronectoidei</taxon>
        <taxon>Scophthalmidae</taxon>
        <taxon>Scophthalmus</taxon>
    </lineage>
</organism>
<feature type="region of interest" description="Disordered" evidence="1">
    <location>
        <begin position="1"/>
        <end position="38"/>
    </location>
</feature>
<comment type="caution">
    <text evidence="2">The sequence shown here is derived from an EMBL/GenBank/DDBJ whole genome shotgun (WGS) entry which is preliminary data.</text>
</comment>
<evidence type="ECO:0000313" key="3">
    <source>
        <dbReference type="Proteomes" id="UP000438429"/>
    </source>
</evidence>
<protein>
    <submittedName>
        <fullName evidence="2">Uncharacterized protein</fullName>
    </submittedName>
</protein>
<accession>A0A6A4SVL0</accession>
<sequence length="124" mass="14504">MKLQSRQQVPPVDHDRARSDTERQQQQQQQQQQQHKSTYKSFLYANKLCKSAAKDDLRGERRKALVRMFLTHTFEAIIVQKIPEGLKPTALEFLYERTKVLHTAIAYITCLYASPQTKQRASQN</sequence>
<proteinExistence type="predicted"/>
<name>A0A6A4SVL0_SCOMX</name>
<reference evidence="2 3" key="1">
    <citation type="submission" date="2019-06" db="EMBL/GenBank/DDBJ databases">
        <title>Draft genomes of female and male turbot (Scophthalmus maximus).</title>
        <authorList>
            <person name="Xu H."/>
            <person name="Xu X.-W."/>
            <person name="Shao C."/>
            <person name="Chen S."/>
        </authorList>
    </citation>
    <scope>NUCLEOTIDE SEQUENCE [LARGE SCALE GENOMIC DNA]</scope>
    <source>
        <strain evidence="2">Ysfricsl-2016a</strain>
        <tissue evidence="2">Blood</tissue>
    </source>
</reference>
<dbReference type="Proteomes" id="UP000438429">
    <property type="component" value="Unassembled WGS sequence"/>
</dbReference>
<evidence type="ECO:0000313" key="2">
    <source>
        <dbReference type="EMBL" id="KAF0035101.1"/>
    </source>
</evidence>
<gene>
    <name evidence="2" type="ORF">F2P81_012859</name>
</gene>